<feature type="domain" description="UGGT thioredoxin-like" evidence="13">
    <location>
        <begin position="409"/>
        <end position="653"/>
    </location>
</feature>
<dbReference type="InterPro" id="IPR009448">
    <property type="entry name" value="UDP-g_GGtrans"/>
</dbReference>
<evidence type="ECO:0000256" key="9">
    <source>
        <dbReference type="SAM" id="MobiDB-lite"/>
    </source>
</evidence>
<evidence type="ECO:0000313" key="17">
    <source>
        <dbReference type="Proteomes" id="UP000799424"/>
    </source>
</evidence>
<name>A0A6A6ZEM9_9PLEO</name>
<feature type="signal peptide" evidence="10">
    <location>
        <begin position="1"/>
        <end position="26"/>
    </location>
</feature>
<dbReference type="UniPathway" id="UPA00378"/>
<comment type="pathway">
    <text evidence="3">Protein modification; protein glycosylation.</text>
</comment>
<evidence type="ECO:0000256" key="8">
    <source>
        <dbReference type="ARBA" id="ARBA00023180"/>
    </source>
</evidence>
<dbReference type="Pfam" id="PF18404">
    <property type="entry name" value="Glyco_transf_24"/>
    <property type="match status" value="1"/>
</dbReference>
<feature type="compositionally biased region" description="Basic and acidic residues" evidence="9">
    <location>
        <begin position="1488"/>
        <end position="1506"/>
    </location>
</feature>
<dbReference type="OrthoDB" id="27683at2759"/>
<evidence type="ECO:0000259" key="15">
    <source>
        <dbReference type="Pfam" id="PF18404"/>
    </source>
</evidence>
<keyword evidence="8" id="KW-0325">Glycoprotein</keyword>
<sequence>MRATASLLSAHGLFALSAIHHIGAHASPSINVALRASFSPAPYLVELLETAAEENATAYFPILDRVSQGYFDEKDTEHQLYTAFVDLLHSDGHITEPAALASFEFALSVRSAAPRIEAHYQFYKTSVEPSLAAEQTKACELWVSFGGKQYCSPHLDEPFGNIESERTYELPFDRIFGNSSALPAILYADITRPRFKKFHSTMARSAREGKTSYRVRHKPSIKAPTSPLIVNGYGVELQLKRTDYIVIDDRQKEEGQASNPKPLSTGLGEDEDVTDLKPLSKDEVADLGMKAASFVMKSDQPMETLLKLVQDFPKYSSIIAGHNGSEEFLQEHTKNRELLLPAGYNIIWINGVQIPTRDVNPYSLLALMRRERSLINGIRSQGLSAPEVVSLLSHDAISATQSEEEPQRYDFRDAIEGGNVIIYMNNIEKDPLYEGWPSELRALLQRTYPGQLPSVRRDIHNAIVPIDLTSVDDVSSVLDTILSLVKRGIPLRWGLVPQTLTAGAAEQAKVVYYLQDTYGLSTVVDYLQAALEGKKLATPDKAIFESSIKEATLLEEKEALEFKDLLESEAATQRVTGAKNYLRRLAADIPNAPVFVNGVPIAQTDEWLQVLSQRIGMDLRQIQKGVFEGAFNEESWVPQYFLFQAATRRNPLIVPENEKNITLIDMAEFEQTHGEAFKKMPRIKAAESASKSDWVHITVLGDFDSESGLTLLKSVATFRDENPNAELVLIHNPRAGADQSSASEDLLKTYIEFGMAFTSDALTILLAQTSNLSPTPASSTAHWKAAEPIYEAFNLKPGQHAVVVNGRYVGPIPDEQIFSKEDVETLVTYETNKRIEPLSKALTDLELTSKLAAPFDVAKIQSLVALSTISDVPEGIFESASTLRMAMFNNWTTEHTAIIKGDHDKAVFQIVAAVDPATEQAQKWVPILKTLSDMEGVHLKLYLNPKPMLQELPVKRFYRYLLDARPTFNADGSVGSLEAHFSGIPKEALLNLGMDVPPSWLVAPEESIHDLDNIKLSTLPAGININAIYGLESILIEGHSRDTTNGGQPPSGAEVVLATEKDPHFADTIIMANLGYFQFKANPGFYNIKLKSGRSQDIFSLDSAGPKGWLPQAGDETTEIALMSFQGATIFPRLSRKPGQEAADVLTPEESLASELVGKGTDKVNKFLGKIGLNFNSQKVLDKGASLLGSLAHKKDTQADINIFSVASGHLYERMLNIMMLSVMKHTNHTVKFWFIEQFLSPSFKSFLPHMAAEYGFTYEMVTYKWPHWLRGQTEKQREIWGYKILFLDVLFPLDLEKVIFVDADQIVRTDMFELVTHDLQGKPYGFTPMGDSRTEMEGFRFWKTGYWANFLRGRPYHISALYVVDLVKFRQLAAGDRLRQQYHSLSADPNSLSNLDQDLPNNMQFNLPIHSLPQEWLWCETWCSDEDLAKAKTIDLCNNPMTKEPKLDRARRQIPEWNVYDEEVGALAKRIRGERESAAVVDVQAEEQVREKREKDEERRVRDEL</sequence>
<keyword evidence="7" id="KW-0256">Endoplasmic reticulum</keyword>
<keyword evidence="17" id="KW-1185">Reference proteome</keyword>
<feature type="region of interest" description="Disordered" evidence="9">
    <location>
        <begin position="1479"/>
        <end position="1506"/>
    </location>
</feature>
<dbReference type="PANTHER" id="PTHR11226:SF0">
    <property type="entry name" value="UDP-GLUCOSE:GLYCOPROTEIN GLUCOSYLTRANSFERASE"/>
    <property type="match status" value="1"/>
</dbReference>
<feature type="domain" description="UGGT thioredoxin-like" evidence="11">
    <location>
        <begin position="41"/>
        <end position="220"/>
    </location>
</feature>
<organism evidence="16 17">
    <name type="scientific">Ophiobolus disseminans</name>
    <dbReference type="NCBI Taxonomy" id="1469910"/>
    <lineage>
        <taxon>Eukaryota</taxon>
        <taxon>Fungi</taxon>
        <taxon>Dikarya</taxon>
        <taxon>Ascomycota</taxon>
        <taxon>Pezizomycotina</taxon>
        <taxon>Dothideomycetes</taxon>
        <taxon>Pleosporomycetidae</taxon>
        <taxon>Pleosporales</taxon>
        <taxon>Pleosporineae</taxon>
        <taxon>Phaeosphaeriaceae</taxon>
        <taxon>Ophiobolus</taxon>
    </lineage>
</organism>
<evidence type="ECO:0000259" key="11">
    <source>
        <dbReference type="Pfam" id="PF18400"/>
    </source>
</evidence>
<dbReference type="GO" id="GO:0036503">
    <property type="term" value="P:ERAD pathway"/>
    <property type="evidence" value="ECO:0007669"/>
    <property type="project" value="TreeGrafter"/>
</dbReference>
<dbReference type="CDD" id="cd06432">
    <property type="entry name" value="GT8_HUGT1_C_like"/>
    <property type="match status" value="1"/>
</dbReference>
<dbReference type="GO" id="GO:0003980">
    <property type="term" value="F:UDP-glucose:glycoprotein glucosyltransferase activity"/>
    <property type="evidence" value="ECO:0007669"/>
    <property type="project" value="InterPro"/>
</dbReference>
<evidence type="ECO:0000256" key="7">
    <source>
        <dbReference type="ARBA" id="ARBA00022824"/>
    </source>
</evidence>
<accession>A0A6A6ZEM9</accession>
<dbReference type="EMBL" id="MU006244">
    <property type="protein sequence ID" value="KAF2819571.1"/>
    <property type="molecule type" value="Genomic_DNA"/>
</dbReference>
<dbReference type="GO" id="GO:0051082">
    <property type="term" value="F:unfolded protein binding"/>
    <property type="evidence" value="ECO:0007669"/>
    <property type="project" value="TreeGrafter"/>
</dbReference>
<evidence type="ECO:0000259" key="14">
    <source>
        <dbReference type="Pfam" id="PF18403"/>
    </source>
</evidence>
<gene>
    <name evidence="16" type="ORF">CC86DRAFT_362471</name>
</gene>
<dbReference type="InterPro" id="IPR040497">
    <property type="entry name" value="Glyco_transf_24"/>
</dbReference>
<dbReference type="FunFam" id="3.90.550.10:FF:000065">
    <property type="entry name" value="UDP-glucose:glycoprotein glucosyltransferase, putative"/>
    <property type="match status" value="1"/>
</dbReference>
<dbReference type="SUPFAM" id="SSF53448">
    <property type="entry name" value="Nucleotide-diphospho-sugar transferases"/>
    <property type="match status" value="1"/>
</dbReference>
<evidence type="ECO:0000256" key="10">
    <source>
        <dbReference type="SAM" id="SignalP"/>
    </source>
</evidence>
<evidence type="ECO:0000256" key="1">
    <source>
        <dbReference type="ARBA" id="ARBA00001913"/>
    </source>
</evidence>
<feature type="domain" description="UGGT thioredoxin-like" evidence="12">
    <location>
        <begin position="272"/>
        <end position="403"/>
    </location>
</feature>
<comment type="subcellular location">
    <subcellularLocation>
        <location evidence="2">Endoplasmic reticulum lumen</location>
    </subcellularLocation>
</comment>
<feature type="domain" description="Glucosyltransferase 24 catalytic" evidence="15">
    <location>
        <begin position="1201"/>
        <end position="1466"/>
    </location>
</feature>
<dbReference type="GO" id="GO:0005788">
    <property type="term" value="C:endoplasmic reticulum lumen"/>
    <property type="evidence" value="ECO:0007669"/>
    <property type="project" value="UniProtKB-SubCell"/>
</dbReference>
<keyword evidence="6 10" id="KW-0732">Signal</keyword>
<dbReference type="Pfam" id="PF18401">
    <property type="entry name" value="Thioredoxin_13"/>
    <property type="match status" value="1"/>
</dbReference>
<dbReference type="Pfam" id="PF18400">
    <property type="entry name" value="Thioredoxin_12"/>
    <property type="match status" value="1"/>
</dbReference>
<dbReference type="InterPro" id="IPR040525">
    <property type="entry name" value="UGGT_TRXL_4"/>
</dbReference>
<dbReference type="Pfam" id="PF18402">
    <property type="entry name" value="Thioredoxin_14"/>
    <property type="match status" value="1"/>
</dbReference>
<feature type="region of interest" description="Disordered" evidence="9">
    <location>
        <begin position="250"/>
        <end position="274"/>
    </location>
</feature>
<dbReference type="Pfam" id="PF06427">
    <property type="entry name" value="UDP-g_GGTase"/>
    <property type="match status" value="1"/>
</dbReference>
<dbReference type="Pfam" id="PF18403">
    <property type="entry name" value="Thioredoxin_15"/>
    <property type="match status" value="1"/>
</dbReference>
<comment type="similarity">
    <text evidence="4">Belongs to the glycosyltransferase 8 family.</text>
</comment>
<evidence type="ECO:0000256" key="6">
    <source>
        <dbReference type="ARBA" id="ARBA00022729"/>
    </source>
</evidence>
<evidence type="ECO:0000256" key="4">
    <source>
        <dbReference type="ARBA" id="ARBA00006351"/>
    </source>
</evidence>
<reference evidence="16" key="1">
    <citation type="journal article" date="2020" name="Stud. Mycol.">
        <title>101 Dothideomycetes genomes: a test case for predicting lifestyles and emergence of pathogens.</title>
        <authorList>
            <person name="Haridas S."/>
            <person name="Albert R."/>
            <person name="Binder M."/>
            <person name="Bloem J."/>
            <person name="Labutti K."/>
            <person name="Salamov A."/>
            <person name="Andreopoulos B."/>
            <person name="Baker S."/>
            <person name="Barry K."/>
            <person name="Bills G."/>
            <person name="Bluhm B."/>
            <person name="Cannon C."/>
            <person name="Castanera R."/>
            <person name="Culley D."/>
            <person name="Daum C."/>
            <person name="Ezra D."/>
            <person name="Gonzalez J."/>
            <person name="Henrissat B."/>
            <person name="Kuo A."/>
            <person name="Liang C."/>
            <person name="Lipzen A."/>
            <person name="Lutzoni F."/>
            <person name="Magnuson J."/>
            <person name="Mondo S."/>
            <person name="Nolan M."/>
            <person name="Ohm R."/>
            <person name="Pangilinan J."/>
            <person name="Park H.-J."/>
            <person name="Ramirez L."/>
            <person name="Alfaro M."/>
            <person name="Sun H."/>
            <person name="Tritt A."/>
            <person name="Yoshinaga Y."/>
            <person name="Zwiers L.-H."/>
            <person name="Turgeon B."/>
            <person name="Goodwin S."/>
            <person name="Spatafora J."/>
            <person name="Crous P."/>
            <person name="Grigoriev I."/>
        </authorList>
    </citation>
    <scope>NUCLEOTIDE SEQUENCE</scope>
    <source>
        <strain evidence="16">CBS 113818</strain>
    </source>
</reference>
<feature type="domain" description="UDP-glucose:glycoprotein glucosyltransferase thioredoxin-like" evidence="14">
    <location>
        <begin position="665"/>
        <end position="865"/>
    </location>
</feature>
<dbReference type="PANTHER" id="PTHR11226">
    <property type="entry name" value="UDP-GLUCOSE GLYCOPROTEIN:GLUCOSYLTRANSFERASE"/>
    <property type="match status" value="1"/>
</dbReference>
<feature type="chain" id="PRO_5025650584" evidence="10">
    <location>
        <begin position="27"/>
        <end position="1506"/>
    </location>
</feature>
<dbReference type="GO" id="GO:0018279">
    <property type="term" value="P:protein N-linked glycosylation via asparagine"/>
    <property type="evidence" value="ECO:0007669"/>
    <property type="project" value="TreeGrafter"/>
</dbReference>
<evidence type="ECO:0000313" key="16">
    <source>
        <dbReference type="EMBL" id="KAF2819571.1"/>
    </source>
</evidence>
<comment type="cofactor">
    <cofactor evidence="1">
        <name>Ca(2+)</name>
        <dbReference type="ChEBI" id="CHEBI:29108"/>
    </cofactor>
</comment>
<dbReference type="InterPro" id="IPR029044">
    <property type="entry name" value="Nucleotide-diphossugar_trans"/>
</dbReference>
<dbReference type="InterPro" id="IPR040694">
    <property type="entry name" value="UGGT_TRXL_2"/>
</dbReference>
<evidence type="ECO:0000256" key="3">
    <source>
        <dbReference type="ARBA" id="ARBA00004922"/>
    </source>
</evidence>
<dbReference type="InterPro" id="IPR040693">
    <property type="entry name" value="UGGT_TRXL_1"/>
</dbReference>
<evidence type="ECO:0000259" key="13">
    <source>
        <dbReference type="Pfam" id="PF18402"/>
    </source>
</evidence>
<dbReference type="InterPro" id="IPR040692">
    <property type="entry name" value="UGGT_TRXL_3"/>
</dbReference>
<keyword evidence="5" id="KW-0808">Transferase</keyword>
<dbReference type="Gene3D" id="3.90.550.10">
    <property type="entry name" value="Spore Coat Polysaccharide Biosynthesis Protein SpsA, Chain A"/>
    <property type="match status" value="1"/>
</dbReference>
<evidence type="ECO:0000259" key="12">
    <source>
        <dbReference type="Pfam" id="PF18401"/>
    </source>
</evidence>
<dbReference type="Proteomes" id="UP000799424">
    <property type="component" value="Unassembled WGS sequence"/>
</dbReference>
<evidence type="ECO:0000256" key="2">
    <source>
        <dbReference type="ARBA" id="ARBA00004319"/>
    </source>
</evidence>
<protein>
    <submittedName>
        <fullName evidence="16">UDP-glucose:glyco protein glucosyltransferas-like protein</fullName>
    </submittedName>
</protein>
<proteinExistence type="inferred from homology"/>
<evidence type="ECO:0000256" key="5">
    <source>
        <dbReference type="ARBA" id="ARBA00022679"/>
    </source>
</evidence>